<evidence type="ECO:0000256" key="2">
    <source>
        <dbReference type="ARBA" id="ARBA00022692"/>
    </source>
</evidence>
<evidence type="ECO:0000313" key="8">
    <source>
        <dbReference type="Proteomes" id="UP001164305"/>
    </source>
</evidence>
<dbReference type="Proteomes" id="UP001164305">
    <property type="component" value="Chromosome"/>
</dbReference>
<protein>
    <submittedName>
        <fullName evidence="7">Hemolysin III family protein</fullName>
    </submittedName>
</protein>
<gene>
    <name evidence="7" type="ORF">BRM3_00350</name>
</gene>
<feature type="transmembrane region" description="Helical" evidence="6">
    <location>
        <begin position="144"/>
        <end position="162"/>
    </location>
</feature>
<evidence type="ECO:0000256" key="4">
    <source>
        <dbReference type="ARBA" id="ARBA00023136"/>
    </source>
</evidence>
<dbReference type="InterPro" id="IPR004254">
    <property type="entry name" value="AdipoR/HlyIII-related"/>
</dbReference>
<proteinExistence type="predicted"/>
<comment type="subcellular location">
    <subcellularLocation>
        <location evidence="1">Membrane</location>
        <topology evidence="1">Multi-pass membrane protein</topology>
    </subcellularLocation>
</comment>
<accession>A0ABY6G147</accession>
<keyword evidence="2 6" id="KW-0812">Transmembrane</keyword>
<feature type="transmembrane region" description="Helical" evidence="6">
    <location>
        <begin position="195"/>
        <end position="214"/>
    </location>
</feature>
<feature type="region of interest" description="Disordered" evidence="5">
    <location>
        <begin position="1"/>
        <end position="58"/>
    </location>
</feature>
<organism evidence="7 8">
    <name type="scientific">Brachybacterium huguangmaarense</name>
    <dbReference type="NCBI Taxonomy" id="1652028"/>
    <lineage>
        <taxon>Bacteria</taxon>
        <taxon>Bacillati</taxon>
        <taxon>Actinomycetota</taxon>
        <taxon>Actinomycetes</taxon>
        <taxon>Micrococcales</taxon>
        <taxon>Dermabacteraceae</taxon>
        <taxon>Brachybacterium</taxon>
    </lineage>
</organism>
<evidence type="ECO:0000313" key="7">
    <source>
        <dbReference type="EMBL" id="UYG16926.1"/>
    </source>
</evidence>
<name>A0ABY6G147_9MICO</name>
<evidence type="ECO:0000256" key="3">
    <source>
        <dbReference type="ARBA" id="ARBA00022989"/>
    </source>
</evidence>
<keyword evidence="4 6" id="KW-0472">Membrane</keyword>
<sequence length="278" mass="29484">MTGSSTSRPGATATTGRAPHAETAPDDTRGATTPSAPDGSHAAPDPAEPEAVSPGAHRAALRRARALGQQLPKPRLRGMIHLVTFPTAMIAGLLLVAFGDDLPTRMACVVFVVTSGLLFGISATYHRGTWRPEHALMLRRFDHANIFMIIAGTYTPLAVSLLDRHDATILLTICWAGAAVGVAFRLLWTGAPRWLYVPAYVALGWVAIFYMPAFLAGGGWGVVSLIVAGGICYTLGAVVYGIKRPNPSPRWFGFHEIFHAFTVGGFACHFAAVALAIA</sequence>
<feature type="transmembrane region" description="Helical" evidence="6">
    <location>
        <begin position="168"/>
        <end position="188"/>
    </location>
</feature>
<evidence type="ECO:0000256" key="6">
    <source>
        <dbReference type="SAM" id="Phobius"/>
    </source>
</evidence>
<feature type="transmembrane region" description="Helical" evidence="6">
    <location>
        <begin position="79"/>
        <end position="98"/>
    </location>
</feature>
<reference evidence="7" key="1">
    <citation type="submission" date="2022-10" db="EMBL/GenBank/DDBJ databases">
        <title>Whole-Genome Sequencing of Brachybacterium huguangmaarense BRM-3, Isolated from Betula schmidtii.</title>
        <authorList>
            <person name="Haam D."/>
        </authorList>
    </citation>
    <scope>NUCLEOTIDE SEQUENCE</scope>
    <source>
        <strain evidence="7">BRM-3</strain>
    </source>
</reference>
<dbReference type="EMBL" id="CP107020">
    <property type="protein sequence ID" value="UYG16926.1"/>
    <property type="molecule type" value="Genomic_DNA"/>
</dbReference>
<keyword evidence="3 6" id="KW-1133">Transmembrane helix</keyword>
<evidence type="ECO:0000256" key="5">
    <source>
        <dbReference type="SAM" id="MobiDB-lite"/>
    </source>
</evidence>
<feature type="transmembrane region" description="Helical" evidence="6">
    <location>
        <begin position="254"/>
        <end position="277"/>
    </location>
</feature>
<dbReference type="PANTHER" id="PTHR20855">
    <property type="entry name" value="ADIPOR/PROGESTIN RECEPTOR-RELATED"/>
    <property type="match status" value="1"/>
</dbReference>
<feature type="compositionally biased region" description="Polar residues" evidence="5">
    <location>
        <begin position="1"/>
        <end position="15"/>
    </location>
</feature>
<dbReference type="Pfam" id="PF03006">
    <property type="entry name" value="HlyIII"/>
    <property type="match status" value="1"/>
</dbReference>
<feature type="transmembrane region" description="Helical" evidence="6">
    <location>
        <begin position="104"/>
        <end position="123"/>
    </location>
</feature>
<evidence type="ECO:0000256" key="1">
    <source>
        <dbReference type="ARBA" id="ARBA00004141"/>
    </source>
</evidence>
<feature type="transmembrane region" description="Helical" evidence="6">
    <location>
        <begin position="220"/>
        <end position="242"/>
    </location>
</feature>
<keyword evidence="8" id="KW-1185">Reference proteome</keyword>
<dbReference type="PANTHER" id="PTHR20855:SF3">
    <property type="entry name" value="LD03007P"/>
    <property type="match status" value="1"/>
</dbReference>
<dbReference type="RefSeq" id="WP_263594138.1">
    <property type="nucleotide sequence ID" value="NZ_CP107020.1"/>
</dbReference>